<dbReference type="GO" id="GO:0008610">
    <property type="term" value="P:lipid biosynthetic process"/>
    <property type="evidence" value="ECO:0007669"/>
    <property type="project" value="UniProtKB-ARBA"/>
</dbReference>
<dbReference type="GO" id="GO:0003824">
    <property type="term" value="F:catalytic activity"/>
    <property type="evidence" value="ECO:0007669"/>
    <property type="project" value="InterPro"/>
</dbReference>
<dbReference type="FunFam" id="3.40.50.980:FF:000001">
    <property type="entry name" value="Non-ribosomal peptide synthetase"/>
    <property type="match status" value="2"/>
</dbReference>
<feature type="domain" description="Carrier" evidence="6">
    <location>
        <begin position="2049"/>
        <end position="2124"/>
    </location>
</feature>
<sequence>MWNVMAKVEESLGSSNTPLPFFRRWEIEMSNSELMQRVLERRARLSPEKQILLEQRMNGIFAEDVQGSETGIPRRSGTGAARLSFAQQRLWFLDRLEPGSAAYNIPTLVRLSGPLDVQKLTWCLNEIVRRHEALRTTFVEVQGEPIQVIAEEAVLELTTAEAGELHQEAQKAFDLQQGPLVRAVLASEGEEEHLLLLTLHHIVADGWSLGVLVKEMAALYSGTALPALAVQYADFAEWQRGQLQGDALEKGLRYWKEQLGGEMPVLQLPTDRPRPPVQTTRGGAVRLELPAQVTADLKELGKQTGATLNMVLLAVFKTLLFRYTGQEDLRVGTPVAGRRQREVEGLIGFFVNTLVMRTHPSRELTFRELLTHVRQVSLDGDLHQDVPFEKLVEELQPERNLSVPPLFKAMFVHQIAPETPPALAGLTVQREEVETGTAQFDLTLYALEEASLLKLTLEYNADLFDRETAERMAGHVQVLVDGILSAPDTQLGQLPFVGAEERKKLLGEWTATGAAFEELCLHEWFERQVEETPLRTAVEFSGENVSYRELNRRANRLAHLLRAKGVGPDVPVGLCMERSVEMIVALLAVLKAGGAYVALDPGYPQSRLAFLLQDTQVPVVVTQAHLHSLLPEHAAEVVVMEEAACAGQSEANPVGGVTPEHLLYVLYTSGSTGVPKGVEMPHKALSNLLSWQRGSFALQGAVKTLQFTALHFDVACQEIFSTLCSGGTLVVPSEEVRREPRQLLELVAETGVERMFLPFIALQQLAESAVSAGLVTGLKEIVTAGEQLQMTSQIVRFLDGMSGCVLHNQYGPSETHVVTAYTLQDGVQTALPPIGKPISNVQAYVLDESLQPVPVGVQGELYIGGAALARGYWHRADLTEERFLPSPFADGERFYRTGDLARWLADGNLEFLGRADQQVKIRGHRIEPGEVEAALCEHLLVQEAAVTAREDVPGHKRLVAYVVGDAPPNELKLFLQGKLPEYMVPSVIVSLEKLPLTASGKVDRRALPAPEPEAGMEPHYVAPRTPAEAALAAIWQEVLGVEQVGVHDNFFARGGHSLLATQVVSRIAVQWDVDLPLKKLFESPTLEALALAVGQAKESHTPPVVPLAGDGALPLSFAQERVLFFEQLEPGTPIYHIAGALRMQGDLDVEKLALCFNQVVARHESLRTVFTEEDGVTKAAVLPSMHIEVPIEDVQAHSHEQILELAGQEIRQAFDLATGPLLRVRLYRSSAQDHLLALTLHHIIADGWSLGVLMEEISALYGSSELELLPVQYADYAAWQKAHGHGQEQTEYWKEQLHGPLPILQLPTDRPRPAVQTYRGETMRFMIPDEVASQLQQLCQREGVTLFMALLAAFQTLLHRYTGQEDILVGTPVAGRSRQEIEGLIGFFVNTLVLRTDLSGAPTFAELLARVRETAVGAYAHGELPFEKLVEELQPERNRSVSPLFQVMFVLQNAPFERLSFPGLTLTPVEVEAGTAKFDLTLFMAEEAGRLSAALEYNADLFDRATAERMAGHLQTLLSAMVQEPQRSVALVPLLTAGEQEVLNVLNQTKADFVREICVHRLIEEQAARTPDAIAVVCGAERLTYRQLDQKANALSHRLAELGVGPDVLVGLYLERSVEMAVALLAVWKAGGAYVPIDPAYPLERTAFVLEDAQVPVLLTQERLSARLPGTSASIICIDGVAEESAMPAASGVTSSHLAYVIYTSGSTGRPKGVLIEHRGLVNYLTWAADAYAVREGIGAPVHSSLAFDLTVTSLLTPLISGGQVVMVPETEDLTALGDALLAQTNFGVVKITPAHLQLLGDHLRPEQLAGRTRTLVIGGEALPADLLAVWREHAPETLLVNEYGPTETVVGCSIYTVTSDTPAAGIVPIGKPITNTELYILDGHLQQVPLGVTGELYIGGAGVARGYLNRPELTAERFLPNPFGSGRLYKTGDLARLRPDGNLEFLGRTDDQVKVRGFRIELGEIESALLEHPSVQEAVVLARDGQLIAYIVGQNEDLRGFLKQKLPDYMVPPIILTLDRLPLTTNGKVDKKALPAPDHTDSRPAYTAPRTPVEQKLAEIWAQLLQVEQVGIHDNFFDLGGHSLLASQLVARVRSGFGVEVQLRHLFEVATVAELAVQIETLQATAVPKKEEPKMARYARDSYRRKPVKEDGSK</sequence>
<dbReference type="InterPro" id="IPR036736">
    <property type="entry name" value="ACP-like_sf"/>
</dbReference>
<dbReference type="PANTHER" id="PTHR45527">
    <property type="entry name" value="NONRIBOSOMAL PEPTIDE SYNTHETASE"/>
    <property type="match status" value="1"/>
</dbReference>
<comment type="cofactor">
    <cofactor evidence="1">
        <name>pantetheine 4'-phosphate</name>
        <dbReference type="ChEBI" id="CHEBI:47942"/>
    </cofactor>
</comment>
<dbReference type="Gene3D" id="3.30.300.30">
    <property type="match status" value="2"/>
</dbReference>
<proteinExistence type="inferred from homology"/>
<reference evidence="8" key="1">
    <citation type="submission" date="2017-05" db="EMBL/GenBank/DDBJ databases">
        <authorList>
            <person name="Sung H."/>
        </authorList>
    </citation>
    <scope>NUCLEOTIDE SEQUENCE [LARGE SCALE GENOMIC DNA]</scope>
    <source>
        <strain evidence="8">AR23208</strain>
    </source>
</reference>
<evidence type="ECO:0000313" key="7">
    <source>
        <dbReference type="EMBL" id="ARU62957.1"/>
    </source>
</evidence>
<dbReference type="SUPFAM" id="SSF47336">
    <property type="entry name" value="ACP-like"/>
    <property type="match status" value="2"/>
</dbReference>
<dbReference type="Gene3D" id="3.30.559.30">
    <property type="entry name" value="Nonribosomal peptide synthetase, condensation domain"/>
    <property type="match status" value="2"/>
</dbReference>
<dbReference type="InterPro" id="IPR029058">
    <property type="entry name" value="AB_hydrolase_fold"/>
</dbReference>
<dbReference type="InterPro" id="IPR009081">
    <property type="entry name" value="PP-bd_ACP"/>
</dbReference>
<dbReference type="Pfam" id="PF00501">
    <property type="entry name" value="AMP-binding"/>
    <property type="match status" value="2"/>
</dbReference>
<dbReference type="FunFam" id="1.10.1200.10:FF:000005">
    <property type="entry name" value="Nonribosomal peptide synthetase 1"/>
    <property type="match status" value="2"/>
</dbReference>
<dbReference type="GO" id="GO:0005829">
    <property type="term" value="C:cytosol"/>
    <property type="evidence" value="ECO:0007669"/>
    <property type="project" value="TreeGrafter"/>
</dbReference>
<dbReference type="InterPro" id="IPR045851">
    <property type="entry name" value="AMP-bd_C_sf"/>
</dbReference>
<dbReference type="SMART" id="SM00823">
    <property type="entry name" value="PKS_PP"/>
    <property type="match status" value="2"/>
</dbReference>
<evidence type="ECO:0000256" key="3">
    <source>
        <dbReference type="ARBA" id="ARBA00022450"/>
    </source>
</evidence>
<evidence type="ECO:0000259" key="6">
    <source>
        <dbReference type="PROSITE" id="PS50075"/>
    </source>
</evidence>
<dbReference type="NCBIfam" id="TIGR01733">
    <property type="entry name" value="AA-adenyl-dom"/>
    <property type="match status" value="2"/>
</dbReference>
<dbReference type="Gene3D" id="3.40.50.980">
    <property type="match status" value="4"/>
</dbReference>
<dbReference type="FunFam" id="3.30.559.30:FF:000001">
    <property type="entry name" value="Non-ribosomal peptide synthetase"/>
    <property type="match status" value="1"/>
</dbReference>
<name>A0A1Y0IR88_9BACL</name>
<keyword evidence="4" id="KW-0597">Phosphoprotein</keyword>
<organism evidence="7 8">
    <name type="scientific">Tumebacillus avium</name>
    <dbReference type="NCBI Taxonomy" id="1903704"/>
    <lineage>
        <taxon>Bacteria</taxon>
        <taxon>Bacillati</taxon>
        <taxon>Bacillota</taxon>
        <taxon>Bacilli</taxon>
        <taxon>Bacillales</taxon>
        <taxon>Alicyclobacillaceae</taxon>
        <taxon>Tumebacillus</taxon>
    </lineage>
</organism>
<dbReference type="FunFam" id="2.30.38.10:FF:000001">
    <property type="entry name" value="Non-ribosomal peptide synthetase PvdI"/>
    <property type="match status" value="2"/>
</dbReference>
<dbReference type="InterPro" id="IPR000873">
    <property type="entry name" value="AMP-dep_synth/lig_dom"/>
</dbReference>
<dbReference type="NCBIfam" id="NF003417">
    <property type="entry name" value="PRK04813.1"/>
    <property type="match status" value="2"/>
</dbReference>
<evidence type="ECO:0000256" key="1">
    <source>
        <dbReference type="ARBA" id="ARBA00001957"/>
    </source>
</evidence>
<dbReference type="OrthoDB" id="9765680at2"/>
<dbReference type="SUPFAM" id="SSF52777">
    <property type="entry name" value="CoA-dependent acyltransferases"/>
    <property type="match status" value="4"/>
</dbReference>
<dbReference type="InterPro" id="IPR023213">
    <property type="entry name" value="CAT-like_dom_sf"/>
</dbReference>
<evidence type="ECO:0000256" key="5">
    <source>
        <dbReference type="SAM" id="MobiDB-lite"/>
    </source>
</evidence>
<dbReference type="InterPro" id="IPR001242">
    <property type="entry name" value="Condensation_dom"/>
</dbReference>
<feature type="domain" description="Carrier" evidence="6">
    <location>
        <begin position="1022"/>
        <end position="1097"/>
    </location>
</feature>
<dbReference type="SUPFAM" id="SSF56801">
    <property type="entry name" value="Acetyl-CoA synthetase-like"/>
    <property type="match status" value="2"/>
</dbReference>
<dbReference type="GO" id="GO:0044550">
    <property type="term" value="P:secondary metabolite biosynthetic process"/>
    <property type="evidence" value="ECO:0007669"/>
    <property type="project" value="UniProtKB-ARBA"/>
</dbReference>
<dbReference type="Proteomes" id="UP000195437">
    <property type="component" value="Chromosome"/>
</dbReference>
<dbReference type="FunFam" id="3.30.300.30:FF:000010">
    <property type="entry name" value="Enterobactin synthetase component F"/>
    <property type="match status" value="2"/>
</dbReference>
<evidence type="ECO:0000256" key="2">
    <source>
        <dbReference type="ARBA" id="ARBA00006432"/>
    </source>
</evidence>
<keyword evidence="8" id="KW-1185">Reference proteome</keyword>
<dbReference type="Pfam" id="PF13193">
    <property type="entry name" value="AMP-binding_C"/>
    <property type="match status" value="2"/>
</dbReference>
<dbReference type="CDD" id="cd19531">
    <property type="entry name" value="LCL_NRPS-like"/>
    <property type="match status" value="2"/>
</dbReference>
<feature type="region of interest" description="Disordered" evidence="5">
    <location>
        <begin position="2130"/>
        <end position="2155"/>
    </location>
</feature>
<dbReference type="Gene3D" id="3.40.50.1820">
    <property type="entry name" value="alpha/beta hydrolase"/>
    <property type="match status" value="1"/>
</dbReference>
<dbReference type="GO" id="GO:0043041">
    <property type="term" value="P:amino acid activation for nonribosomal peptide biosynthetic process"/>
    <property type="evidence" value="ECO:0007669"/>
    <property type="project" value="TreeGrafter"/>
</dbReference>
<gene>
    <name evidence="7" type="ORF">CBW65_19695</name>
</gene>
<dbReference type="KEGG" id="tum:CBW65_19695"/>
<dbReference type="InterPro" id="IPR025110">
    <property type="entry name" value="AMP-bd_C"/>
</dbReference>
<dbReference type="Gene3D" id="1.10.1200.10">
    <property type="entry name" value="ACP-like"/>
    <property type="match status" value="1"/>
</dbReference>
<dbReference type="PANTHER" id="PTHR45527:SF1">
    <property type="entry name" value="FATTY ACID SYNTHASE"/>
    <property type="match status" value="1"/>
</dbReference>
<dbReference type="PROSITE" id="PS50075">
    <property type="entry name" value="CARRIER"/>
    <property type="match status" value="2"/>
</dbReference>
<dbReference type="FunFam" id="3.40.50.12780:FF:000012">
    <property type="entry name" value="Non-ribosomal peptide synthetase"/>
    <property type="match status" value="2"/>
</dbReference>
<dbReference type="InterPro" id="IPR020845">
    <property type="entry name" value="AMP-binding_CS"/>
</dbReference>
<comment type="similarity">
    <text evidence="2">Belongs to the ATP-dependent AMP-binding enzyme family.</text>
</comment>
<dbReference type="Gene3D" id="2.30.38.10">
    <property type="entry name" value="Luciferase, Domain 3"/>
    <property type="match status" value="2"/>
</dbReference>
<keyword evidence="3" id="KW-0596">Phosphopantetheine</keyword>
<evidence type="ECO:0000256" key="4">
    <source>
        <dbReference type="ARBA" id="ARBA00022553"/>
    </source>
</evidence>
<dbReference type="Gene3D" id="3.30.559.10">
    <property type="entry name" value="Chloramphenicol acetyltransferase-like domain"/>
    <property type="match status" value="2"/>
</dbReference>
<dbReference type="PROSITE" id="PS00455">
    <property type="entry name" value="AMP_BINDING"/>
    <property type="match status" value="2"/>
</dbReference>
<dbReference type="InterPro" id="IPR010071">
    <property type="entry name" value="AA_adenyl_dom"/>
</dbReference>
<accession>A0A1Y0IR88</accession>
<dbReference type="Pfam" id="PF00668">
    <property type="entry name" value="Condensation"/>
    <property type="match status" value="2"/>
</dbReference>
<dbReference type="CDD" id="cd17651">
    <property type="entry name" value="A_NRPS_VisG_like"/>
    <property type="match status" value="1"/>
</dbReference>
<dbReference type="CDD" id="cd05930">
    <property type="entry name" value="A_NRPS"/>
    <property type="match status" value="1"/>
</dbReference>
<protein>
    <recommendedName>
        <fullName evidence="6">Carrier domain-containing protein</fullName>
    </recommendedName>
</protein>
<evidence type="ECO:0000313" key="8">
    <source>
        <dbReference type="Proteomes" id="UP000195437"/>
    </source>
</evidence>
<dbReference type="GO" id="GO:0031177">
    <property type="term" value="F:phosphopantetheine binding"/>
    <property type="evidence" value="ECO:0007669"/>
    <property type="project" value="InterPro"/>
</dbReference>
<dbReference type="InterPro" id="IPR020806">
    <property type="entry name" value="PKS_PP-bd"/>
</dbReference>
<dbReference type="Pfam" id="PF00550">
    <property type="entry name" value="PP-binding"/>
    <property type="match status" value="2"/>
</dbReference>
<dbReference type="EMBL" id="CP021434">
    <property type="protein sequence ID" value="ARU62957.1"/>
    <property type="molecule type" value="Genomic_DNA"/>
</dbReference>